<feature type="transmembrane region" description="Helical" evidence="1">
    <location>
        <begin position="20"/>
        <end position="38"/>
    </location>
</feature>
<feature type="non-terminal residue" evidence="2">
    <location>
        <position position="1"/>
    </location>
</feature>
<dbReference type="NCBIfam" id="TIGR01167">
    <property type="entry name" value="LPXTG_anchor"/>
    <property type="match status" value="1"/>
</dbReference>
<dbReference type="Proteomes" id="UP001299012">
    <property type="component" value="Unassembled WGS sequence"/>
</dbReference>
<evidence type="ECO:0000256" key="1">
    <source>
        <dbReference type="SAM" id="Phobius"/>
    </source>
</evidence>
<keyword evidence="1" id="KW-1133">Transmembrane helix</keyword>
<keyword evidence="1" id="KW-0472">Membrane</keyword>
<sequence>QPHTPRPEVSALAHTGAETAVPAVAGSAALLVAGAILYRRFRPDRSR</sequence>
<protein>
    <submittedName>
        <fullName evidence="2">LPXTG cell wall anchor domain-containing protein</fullName>
    </submittedName>
</protein>
<organism evidence="2 3">
    <name type="scientific">Streptomyces tricolor</name>
    <dbReference type="NCBI Taxonomy" id="68277"/>
    <lineage>
        <taxon>Bacteria</taxon>
        <taxon>Bacillati</taxon>
        <taxon>Actinomycetota</taxon>
        <taxon>Actinomycetes</taxon>
        <taxon>Kitasatosporales</taxon>
        <taxon>Streptomycetaceae</taxon>
        <taxon>Streptomyces</taxon>
        <taxon>Streptomyces violaceoruber group</taxon>
    </lineage>
</organism>
<accession>A0ABS9JWQ4</accession>
<reference evidence="2 3" key="1">
    <citation type="submission" date="2022-01" db="EMBL/GenBank/DDBJ databases">
        <title>Draft Genome Sequences of Seven Type Strains of the Genus Streptomyces.</title>
        <authorList>
            <person name="Aziz S."/>
            <person name="Coretto E."/>
            <person name="Chronakova A."/>
            <person name="Sproer C."/>
            <person name="Huber K."/>
            <person name="Nouioui I."/>
            <person name="Gross H."/>
        </authorList>
    </citation>
    <scope>NUCLEOTIDE SEQUENCE [LARGE SCALE GENOMIC DNA]</scope>
    <source>
        <strain evidence="2 3">DSM 41685</strain>
    </source>
</reference>
<keyword evidence="3" id="KW-1185">Reference proteome</keyword>
<name>A0ABS9JWQ4_9ACTN</name>
<keyword evidence="1" id="KW-0812">Transmembrane</keyword>
<comment type="caution">
    <text evidence="2">The sequence shown here is derived from an EMBL/GenBank/DDBJ whole genome shotgun (WGS) entry which is preliminary data.</text>
</comment>
<gene>
    <name evidence="2" type="ORF">L0F81_43365</name>
</gene>
<dbReference type="EMBL" id="JAKKZF010000556">
    <property type="protein sequence ID" value="MCG0070008.1"/>
    <property type="molecule type" value="Genomic_DNA"/>
</dbReference>
<evidence type="ECO:0000313" key="2">
    <source>
        <dbReference type="EMBL" id="MCG0070008.1"/>
    </source>
</evidence>
<evidence type="ECO:0000313" key="3">
    <source>
        <dbReference type="Proteomes" id="UP001299012"/>
    </source>
</evidence>
<proteinExistence type="predicted"/>